<evidence type="ECO:0000256" key="2">
    <source>
        <dbReference type="ARBA" id="ARBA00022801"/>
    </source>
</evidence>
<dbReference type="SUPFAM" id="SSF51445">
    <property type="entry name" value="(Trans)glycosidases"/>
    <property type="match status" value="1"/>
</dbReference>
<dbReference type="InterPro" id="IPR017853">
    <property type="entry name" value="GH"/>
</dbReference>
<dbReference type="GO" id="GO:0005975">
    <property type="term" value="P:carbohydrate metabolic process"/>
    <property type="evidence" value="ECO:0007669"/>
    <property type="project" value="InterPro"/>
</dbReference>
<comment type="caution">
    <text evidence="5">The sequence shown here is derived from an EMBL/GenBank/DDBJ whole genome shotgun (WGS) entry which is preliminary data.</text>
</comment>
<keyword evidence="2" id="KW-0378">Hydrolase</keyword>
<sequence>MGTTFQYWSQLAWQFPDLTLLSRPQILSNPVPSRSRPQEKIEDKIENASEKAYGIVKCSPNPPSNKSCPPKLPNNNNNNNNCPPNQTNPSCTPASQPGINIMGGGKMGDTGYPSFIVSELTPLGLGFKTYLVGSFAGSISSSRPLSSSSTFASSSSAPQLIFVFIFVSAPQLVDLLQPFVARLHRPRRSRHSVIFVTLDFEHYAFTCFQAFGDRVKYWITFNEPRGVSIDGYNWGIQAPGRCSLLAHVYCKKGKSSTEPYIVAHNILLAHAAAYQTYQRHFKDSQGGLIGIALDAKWYEPMSDCDEDKDAASRAIDFGLGWFLDPLLLGEYPLSMQKNVGERLPKITHKLSRSLVGSLDYIGINHYTTLYARNDRTRIRKFVMQDASADAAVITACVDDPNKFYIPLDKALKDDKRIRFHRDYLSNLSAAISGGDGGVVAVVVV</sequence>
<dbReference type="InterPro" id="IPR001360">
    <property type="entry name" value="Glyco_hydro_1"/>
</dbReference>
<keyword evidence="6" id="KW-1185">Reference proteome</keyword>
<dbReference type="PANTHER" id="PTHR10353:SF36">
    <property type="entry name" value="LP05116P"/>
    <property type="match status" value="1"/>
</dbReference>
<dbReference type="Proteomes" id="UP000306102">
    <property type="component" value="Unassembled WGS sequence"/>
</dbReference>
<comment type="similarity">
    <text evidence="1 4">Belongs to the glycosyl hydrolase 1 family.</text>
</comment>
<evidence type="ECO:0008006" key="7">
    <source>
        <dbReference type="Google" id="ProtNLM"/>
    </source>
</evidence>
<dbReference type="Pfam" id="PF00232">
    <property type="entry name" value="Glyco_hydro_1"/>
    <property type="match status" value="1"/>
</dbReference>
<evidence type="ECO:0000313" key="5">
    <source>
        <dbReference type="EMBL" id="THG06266.1"/>
    </source>
</evidence>
<gene>
    <name evidence="5" type="ORF">TEA_006041</name>
</gene>
<dbReference type="EMBL" id="SDRB02010471">
    <property type="protein sequence ID" value="THG06266.1"/>
    <property type="molecule type" value="Genomic_DNA"/>
</dbReference>
<dbReference type="GO" id="GO:0008422">
    <property type="term" value="F:beta-glucosidase activity"/>
    <property type="evidence" value="ECO:0007669"/>
    <property type="project" value="TreeGrafter"/>
</dbReference>
<dbReference type="Gene3D" id="3.20.20.80">
    <property type="entry name" value="Glycosidases"/>
    <property type="match status" value="1"/>
</dbReference>
<evidence type="ECO:0000256" key="1">
    <source>
        <dbReference type="ARBA" id="ARBA00010838"/>
    </source>
</evidence>
<proteinExistence type="inferred from homology"/>
<evidence type="ECO:0000313" key="6">
    <source>
        <dbReference type="Proteomes" id="UP000306102"/>
    </source>
</evidence>
<evidence type="ECO:0000256" key="4">
    <source>
        <dbReference type="RuleBase" id="RU003690"/>
    </source>
</evidence>
<keyword evidence="3" id="KW-0326">Glycosidase</keyword>
<dbReference type="PANTHER" id="PTHR10353">
    <property type="entry name" value="GLYCOSYL HYDROLASE"/>
    <property type="match status" value="1"/>
</dbReference>
<evidence type="ECO:0000256" key="3">
    <source>
        <dbReference type="ARBA" id="ARBA00023295"/>
    </source>
</evidence>
<dbReference type="AlphaFoldDB" id="A0A4S4DUP5"/>
<reference evidence="5 6" key="1">
    <citation type="journal article" date="2018" name="Proc. Natl. Acad. Sci. U.S.A.">
        <title>Draft genome sequence of Camellia sinensis var. sinensis provides insights into the evolution of the tea genome and tea quality.</title>
        <authorList>
            <person name="Wei C."/>
            <person name="Yang H."/>
            <person name="Wang S."/>
            <person name="Zhao J."/>
            <person name="Liu C."/>
            <person name="Gao L."/>
            <person name="Xia E."/>
            <person name="Lu Y."/>
            <person name="Tai Y."/>
            <person name="She G."/>
            <person name="Sun J."/>
            <person name="Cao H."/>
            <person name="Tong W."/>
            <person name="Gao Q."/>
            <person name="Li Y."/>
            <person name="Deng W."/>
            <person name="Jiang X."/>
            <person name="Wang W."/>
            <person name="Chen Q."/>
            <person name="Zhang S."/>
            <person name="Li H."/>
            <person name="Wu J."/>
            <person name="Wang P."/>
            <person name="Li P."/>
            <person name="Shi C."/>
            <person name="Zheng F."/>
            <person name="Jian J."/>
            <person name="Huang B."/>
            <person name="Shan D."/>
            <person name="Shi M."/>
            <person name="Fang C."/>
            <person name="Yue Y."/>
            <person name="Li F."/>
            <person name="Li D."/>
            <person name="Wei S."/>
            <person name="Han B."/>
            <person name="Jiang C."/>
            <person name="Yin Y."/>
            <person name="Xia T."/>
            <person name="Zhang Z."/>
            <person name="Bennetzen J.L."/>
            <person name="Zhao S."/>
            <person name="Wan X."/>
        </authorList>
    </citation>
    <scope>NUCLEOTIDE SEQUENCE [LARGE SCALE GENOMIC DNA]</scope>
    <source>
        <strain evidence="6">cv. Shuchazao</strain>
        <tissue evidence="5">Leaf</tissue>
    </source>
</reference>
<organism evidence="5 6">
    <name type="scientific">Camellia sinensis var. sinensis</name>
    <name type="common">China tea</name>
    <dbReference type="NCBI Taxonomy" id="542762"/>
    <lineage>
        <taxon>Eukaryota</taxon>
        <taxon>Viridiplantae</taxon>
        <taxon>Streptophyta</taxon>
        <taxon>Embryophyta</taxon>
        <taxon>Tracheophyta</taxon>
        <taxon>Spermatophyta</taxon>
        <taxon>Magnoliopsida</taxon>
        <taxon>eudicotyledons</taxon>
        <taxon>Gunneridae</taxon>
        <taxon>Pentapetalae</taxon>
        <taxon>asterids</taxon>
        <taxon>Ericales</taxon>
        <taxon>Theaceae</taxon>
        <taxon>Camellia</taxon>
    </lineage>
</organism>
<name>A0A4S4DUP5_CAMSN</name>
<accession>A0A4S4DUP5</accession>
<protein>
    <recommendedName>
        <fullName evidence="7">Beta-glucosidase</fullName>
    </recommendedName>
</protein>
<dbReference type="STRING" id="542762.A0A4S4DUP5"/>